<keyword evidence="3" id="KW-0805">Transcription regulation</keyword>
<dbReference type="PANTHER" id="PTHR21964">
    <property type="entry name" value="BREAST CANCER METASTASIS-SUPPRESSOR 1"/>
    <property type="match status" value="1"/>
</dbReference>
<keyword evidence="2" id="KW-0678">Repressor</keyword>
<feature type="region of interest" description="Disordered" evidence="6">
    <location>
        <begin position="135"/>
        <end position="177"/>
    </location>
</feature>
<dbReference type="OrthoDB" id="70376at2759"/>
<dbReference type="EMBL" id="CAEY01000381">
    <property type="status" value="NOT_ANNOTATED_CDS"/>
    <property type="molecule type" value="Genomic_DNA"/>
</dbReference>
<keyword evidence="8" id="KW-1185">Reference proteome</keyword>
<reference evidence="7" key="2">
    <citation type="submission" date="2015-06" db="UniProtKB">
        <authorList>
            <consortium name="EnsemblMetazoa"/>
        </authorList>
    </citation>
    <scope>IDENTIFICATION</scope>
</reference>
<dbReference type="SMART" id="SM01401">
    <property type="entry name" value="Sds3"/>
    <property type="match status" value="1"/>
</dbReference>
<evidence type="ECO:0000313" key="7">
    <source>
        <dbReference type="EnsemblMetazoa" id="tetur18g01120.1"/>
    </source>
</evidence>
<dbReference type="KEGG" id="tut:107366333"/>
<organism evidence="7 8">
    <name type="scientific">Tetranychus urticae</name>
    <name type="common">Two-spotted spider mite</name>
    <dbReference type="NCBI Taxonomy" id="32264"/>
    <lineage>
        <taxon>Eukaryota</taxon>
        <taxon>Metazoa</taxon>
        <taxon>Ecdysozoa</taxon>
        <taxon>Arthropoda</taxon>
        <taxon>Chelicerata</taxon>
        <taxon>Arachnida</taxon>
        <taxon>Acari</taxon>
        <taxon>Acariformes</taxon>
        <taxon>Trombidiformes</taxon>
        <taxon>Prostigmata</taxon>
        <taxon>Eleutherengona</taxon>
        <taxon>Raphignathae</taxon>
        <taxon>Tetranychoidea</taxon>
        <taxon>Tetranychidae</taxon>
        <taxon>Tetranychus</taxon>
    </lineage>
</organism>
<feature type="region of interest" description="Disordered" evidence="6">
    <location>
        <begin position="1"/>
        <end position="35"/>
    </location>
</feature>
<evidence type="ECO:0000313" key="8">
    <source>
        <dbReference type="Proteomes" id="UP000015104"/>
    </source>
</evidence>
<comment type="subcellular location">
    <subcellularLocation>
        <location evidence="1">Nucleus</location>
    </subcellularLocation>
</comment>
<dbReference type="AlphaFoldDB" id="T1KQT7"/>
<proteinExistence type="predicted"/>
<evidence type="ECO:0000256" key="5">
    <source>
        <dbReference type="ARBA" id="ARBA00023242"/>
    </source>
</evidence>
<gene>
    <name evidence="7" type="primary">107366333</name>
</gene>
<dbReference type="GO" id="GO:0005654">
    <property type="term" value="C:nucleoplasm"/>
    <property type="evidence" value="ECO:0007669"/>
    <property type="project" value="UniProtKB-ARBA"/>
</dbReference>
<reference evidence="8" key="1">
    <citation type="submission" date="2011-08" db="EMBL/GenBank/DDBJ databases">
        <authorList>
            <person name="Rombauts S."/>
        </authorList>
    </citation>
    <scope>NUCLEOTIDE SEQUENCE</scope>
    <source>
        <strain evidence="8">London</strain>
    </source>
</reference>
<evidence type="ECO:0000256" key="1">
    <source>
        <dbReference type="ARBA" id="ARBA00004123"/>
    </source>
</evidence>
<keyword evidence="5" id="KW-0539">Nucleus</keyword>
<sequence length="197" mass="23317">MSDCGYTSETDDASETEYFEDLQRSKNGHDEETAERSKFLDSIYQEKLADLQDQLRQLDEGVHPVYVERLKKCEQEAQDRLLANESYLSYEREKIEREYTLDKQAARQEFEKRKKQLKESLIADLLEERKRIEAERANMKLCPDSPEPVAKTTRKLRRRQNDPTPAQRKRAVSNQLNYQLDEKEINEDLKALKLKSK</sequence>
<dbReference type="InterPro" id="IPR013907">
    <property type="entry name" value="Sds3"/>
</dbReference>
<dbReference type="Proteomes" id="UP000015104">
    <property type="component" value="Unassembled WGS sequence"/>
</dbReference>
<evidence type="ECO:0000256" key="3">
    <source>
        <dbReference type="ARBA" id="ARBA00023015"/>
    </source>
</evidence>
<feature type="compositionally biased region" description="Basic and acidic residues" evidence="6">
    <location>
        <begin position="21"/>
        <end position="35"/>
    </location>
</feature>
<accession>T1KQT7</accession>
<dbReference type="EnsemblMetazoa" id="tetur18g01120.1">
    <property type="protein sequence ID" value="tetur18g01120.1"/>
    <property type="gene ID" value="tetur18g01120"/>
</dbReference>
<protein>
    <submittedName>
        <fullName evidence="7">Uncharacterized protein</fullName>
    </submittedName>
</protein>
<evidence type="ECO:0000256" key="4">
    <source>
        <dbReference type="ARBA" id="ARBA00023163"/>
    </source>
</evidence>
<evidence type="ECO:0000256" key="2">
    <source>
        <dbReference type="ARBA" id="ARBA00022491"/>
    </source>
</evidence>
<dbReference type="HOGENOM" id="CLU_1379741_0_0_1"/>
<keyword evidence="4" id="KW-0804">Transcription</keyword>
<dbReference type="Pfam" id="PF08598">
    <property type="entry name" value="Sds3"/>
    <property type="match status" value="1"/>
</dbReference>
<evidence type="ECO:0000256" key="6">
    <source>
        <dbReference type="SAM" id="MobiDB-lite"/>
    </source>
</evidence>
<feature type="compositionally biased region" description="Acidic residues" evidence="6">
    <location>
        <begin position="9"/>
        <end position="20"/>
    </location>
</feature>
<dbReference type="STRING" id="32264.T1KQT7"/>
<dbReference type="eggNOG" id="KOG4466">
    <property type="taxonomic scope" value="Eukaryota"/>
</dbReference>
<dbReference type="GO" id="GO:0010468">
    <property type="term" value="P:regulation of gene expression"/>
    <property type="evidence" value="ECO:0007669"/>
    <property type="project" value="UniProtKB-ARBA"/>
</dbReference>
<name>T1KQT7_TETUR</name>